<reference evidence="4" key="2">
    <citation type="journal article" date="2018" name="BMC Genomics">
        <title>A manually annotated Actinidia chinensis var. chinensis (kiwifruit) genome highlights the challenges associated with draft genomes and gene prediction in plants.</title>
        <authorList>
            <person name="Pilkington S.M."/>
            <person name="Crowhurst R."/>
            <person name="Hilario E."/>
            <person name="Nardozza S."/>
            <person name="Fraser L."/>
            <person name="Peng Y."/>
            <person name="Gunaseelan K."/>
            <person name="Simpson R."/>
            <person name="Tahir J."/>
            <person name="Deroles S.C."/>
            <person name="Templeton K."/>
            <person name="Luo Z."/>
            <person name="Davy M."/>
            <person name="Cheng C."/>
            <person name="McNeilage M."/>
            <person name="Scaglione D."/>
            <person name="Liu Y."/>
            <person name="Zhang Q."/>
            <person name="Datson P."/>
            <person name="De Silva N."/>
            <person name="Gardiner S.E."/>
            <person name="Bassett H."/>
            <person name="Chagne D."/>
            <person name="McCallum J."/>
            <person name="Dzierzon H."/>
            <person name="Deng C."/>
            <person name="Wang Y.Y."/>
            <person name="Barron L."/>
            <person name="Manako K."/>
            <person name="Bowen J."/>
            <person name="Foster T.M."/>
            <person name="Erridge Z.A."/>
            <person name="Tiffin H."/>
            <person name="Waite C.N."/>
            <person name="Davies K.M."/>
            <person name="Grierson E.P."/>
            <person name="Laing W.A."/>
            <person name="Kirk R."/>
            <person name="Chen X."/>
            <person name="Wood M."/>
            <person name="Montefiori M."/>
            <person name="Brummell D.A."/>
            <person name="Schwinn K.E."/>
            <person name="Catanach A."/>
            <person name="Fullerton C."/>
            <person name="Li D."/>
            <person name="Meiyalaghan S."/>
            <person name="Nieuwenhuizen N."/>
            <person name="Read N."/>
            <person name="Prakash R."/>
            <person name="Hunter D."/>
            <person name="Zhang H."/>
            <person name="McKenzie M."/>
            <person name="Knabel M."/>
            <person name="Harris A."/>
            <person name="Allan A.C."/>
            <person name="Gleave A."/>
            <person name="Chen A."/>
            <person name="Janssen B.J."/>
            <person name="Plunkett B."/>
            <person name="Ampomah-Dwamena C."/>
            <person name="Voogd C."/>
            <person name="Leif D."/>
            <person name="Lafferty D."/>
            <person name="Souleyre E.J.F."/>
            <person name="Varkonyi-Gasic E."/>
            <person name="Gambi F."/>
            <person name="Hanley J."/>
            <person name="Yao J.L."/>
            <person name="Cheung J."/>
            <person name="David K.M."/>
            <person name="Warren B."/>
            <person name="Marsh K."/>
            <person name="Snowden K.C."/>
            <person name="Lin-Wang K."/>
            <person name="Brian L."/>
            <person name="Martinez-Sanchez M."/>
            <person name="Wang M."/>
            <person name="Ileperuma N."/>
            <person name="Macnee N."/>
            <person name="Campin R."/>
            <person name="McAtee P."/>
            <person name="Drummond R.S.M."/>
            <person name="Espley R.V."/>
            <person name="Ireland H.S."/>
            <person name="Wu R."/>
            <person name="Atkinson R.G."/>
            <person name="Karunairetnam S."/>
            <person name="Bulley S."/>
            <person name="Chunkath S."/>
            <person name="Hanley Z."/>
            <person name="Storey R."/>
            <person name="Thrimawithana A.H."/>
            <person name="Thomson S."/>
            <person name="David C."/>
            <person name="Testolin R."/>
            <person name="Huang H."/>
            <person name="Hellens R.P."/>
            <person name="Schaffer R.J."/>
        </authorList>
    </citation>
    <scope>NUCLEOTIDE SEQUENCE [LARGE SCALE GENOMIC DNA]</scope>
    <source>
        <strain evidence="4">cv. Red5</strain>
    </source>
</reference>
<gene>
    <name evidence="3" type="ORF">CEY00_Acc33408</name>
</gene>
<evidence type="ECO:0000256" key="1">
    <source>
        <dbReference type="SAM" id="MobiDB-lite"/>
    </source>
</evidence>
<dbReference type="AlphaFoldDB" id="A0A2R6P577"/>
<dbReference type="GO" id="GO:0009658">
    <property type="term" value="P:chloroplast organization"/>
    <property type="evidence" value="ECO:0007669"/>
    <property type="project" value="TreeGrafter"/>
</dbReference>
<sequence length="147" mass="15658">MSLPVVSTASIPKTLPPGKSEIKLRRQTNPRKPIFVKFHSVRKISASKILARSVRCGAAGQSQTQTVTRQSSTITVAPQAKEKSPELDDGGSGLPPRDDDDGGGGGGGGGGWGGGFFFFAFLALLGFLKDQEDEGSYQDSRRRSKNY</sequence>
<dbReference type="EMBL" id="NKQK01000029">
    <property type="protein sequence ID" value="PSR85417.1"/>
    <property type="molecule type" value="Genomic_DNA"/>
</dbReference>
<keyword evidence="4" id="KW-1185">Reference proteome</keyword>
<keyword evidence="3" id="KW-0067">ATP-binding</keyword>
<keyword evidence="2" id="KW-0812">Transmembrane</keyword>
<dbReference type="GO" id="GO:0005524">
    <property type="term" value="F:ATP binding"/>
    <property type="evidence" value="ECO:0007669"/>
    <property type="project" value="UniProtKB-KW"/>
</dbReference>
<evidence type="ECO:0000313" key="3">
    <source>
        <dbReference type="EMBL" id="PSR85417.1"/>
    </source>
</evidence>
<dbReference type="Gramene" id="PSR85417">
    <property type="protein sequence ID" value="PSR85417"/>
    <property type="gene ID" value="CEY00_Acc33408"/>
</dbReference>
<dbReference type="GO" id="GO:0010027">
    <property type="term" value="P:thylakoid membrane organization"/>
    <property type="evidence" value="ECO:0007669"/>
    <property type="project" value="TreeGrafter"/>
</dbReference>
<name>A0A2R6P577_ACTCC</name>
<proteinExistence type="predicted"/>
<feature type="compositionally biased region" description="Low complexity" evidence="1">
    <location>
        <begin position="61"/>
        <end position="73"/>
    </location>
</feature>
<dbReference type="PANTHER" id="PTHR34938">
    <property type="entry name" value="PROTEIN FERTILITY RESTORER RF2, MITOCHONDRIAL"/>
    <property type="match status" value="1"/>
</dbReference>
<feature type="region of interest" description="Disordered" evidence="1">
    <location>
        <begin position="1"/>
        <end position="28"/>
    </location>
</feature>
<dbReference type="InParanoid" id="A0A2R6P577"/>
<organism evidence="3 4">
    <name type="scientific">Actinidia chinensis var. chinensis</name>
    <name type="common">Chinese soft-hair kiwi</name>
    <dbReference type="NCBI Taxonomy" id="1590841"/>
    <lineage>
        <taxon>Eukaryota</taxon>
        <taxon>Viridiplantae</taxon>
        <taxon>Streptophyta</taxon>
        <taxon>Embryophyta</taxon>
        <taxon>Tracheophyta</taxon>
        <taxon>Spermatophyta</taxon>
        <taxon>Magnoliopsida</taxon>
        <taxon>eudicotyledons</taxon>
        <taxon>Gunneridae</taxon>
        <taxon>Pentapetalae</taxon>
        <taxon>asterids</taxon>
        <taxon>Ericales</taxon>
        <taxon>Actinidiaceae</taxon>
        <taxon>Actinidia</taxon>
    </lineage>
</organism>
<evidence type="ECO:0000256" key="2">
    <source>
        <dbReference type="SAM" id="Phobius"/>
    </source>
</evidence>
<dbReference type="PANTHER" id="PTHR34938:SF1">
    <property type="entry name" value="PROTEIN FERTILITY RESTORER RF2, MITOCHONDRIAL"/>
    <property type="match status" value="1"/>
</dbReference>
<keyword evidence="2" id="KW-1133">Transmembrane helix</keyword>
<dbReference type="FunCoup" id="A0A2R6P577">
    <property type="interactions" value="2190"/>
</dbReference>
<comment type="caution">
    <text evidence="3">The sequence shown here is derived from an EMBL/GenBank/DDBJ whole genome shotgun (WGS) entry which is preliminary data.</text>
</comment>
<dbReference type="GO" id="GO:0009507">
    <property type="term" value="C:chloroplast"/>
    <property type="evidence" value="ECO:0007669"/>
    <property type="project" value="TreeGrafter"/>
</dbReference>
<feature type="compositionally biased region" description="Polar residues" evidence="1">
    <location>
        <begin position="1"/>
        <end position="11"/>
    </location>
</feature>
<keyword evidence="3" id="KW-0547">Nucleotide-binding</keyword>
<accession>A0A2R6P577</accession>
<dbReference type="STRING" id="1590841.A0A2R6P577"/>
<protein>
    <submittedName>
        <fullName evidence="3">Potassium-transporting ATPase ATP-binding subunit like</fullName>
    </submittedName>
</protein>
<reference evidence="3 4" key="1">
    <citation type="submission" date="2017-07" db="EMBL/GenBank/DDBJ databases">
        <title>An improved, manually edited Actinidia chinensis var. chinensis (kiwifruit) genome highlights the challenges associated with draft genomes and gene prediction in plants.</title>
        <authorList>
            <person name="Pilkington S."/>
            <person name="Crowhurst R."/>
            <person name="Hilario E."/>
            <person name="Nardozza S."/>
            <person name="Fraser L."/>
            <person name="Peng Y."/>
            <person name="Gunaseelan K."/>
            <person name="Simpson R."/>
            <person name="Tahir J."/>
            <person name="Deroles S."/>
            <person name="Templeton K."/>
            <person name="Luo Z."/>
            <person name="Davy M."/>
            <person name="Cheng C."/>
            <person name="Mcneilage M."/>
            <person name="Scaglione D."/>
            <person name="Liu Y."/>
            <person name="Zhang Q."/>
            <person name="Datson P."/>
            <person name="De Silva N."/>
            <person name="Gardiner S."/>
            <person name="Bassett H."/>
            <person name="Chagne D."/>
            <person name="Mccallum J."/>
            <person name="Dzierzon H."/>
            <person name="Deng C."/>
            <person name="Wang Y.-Y."/>
            <person name="Barron N."/>
            <person name="Manako K."/>
            <person name="Bowen J."/>
            <person name="Foster T."/>
            <person name="Erridge Z."/>
            <person name="Tiffin H."/>
            <person name="Waite C."/>
            <person name="Davies K."/>
            <person name="Grierson E."/>
            <person name="Laing W."/>
            <person name="Kirk R."/>
            <person name="Chen X."/>
            <person name="Wood M."/>
            <person name="Montefiori M."/>
            <person name="Brummell D."/>
            <person name="Schwinn K."/>
            <person name="Catanach A."/>
            <person name="Fullerton C."/>
            <person name="Li D."/>
            <person name="Meiyalaghan S."/>
            <person name="Nieuwenhuizen N."/>
            <person name="Read N."/>
            <person name="Prakash R."/>
            <person name="Hunter D."/>
            <person name="Zhang H."/>
            <person name="Mckenzie M."/>
            <person name="Knabel M."/>
            <person name="Harris A."/>
            <person name="Allan A."/>
            <person name="Chen A."/>
            <person name="Janssen B."/>
            <person name="Plunkett B."/>
            <person name="Dwamena C."/>
            <person name="Voogd C."/>
            <person name="Leif D."/>
            <person name="Lafferty D."/>
            <person name="Souleyre E."/>
            <person name="Varkonyi-Gasic E."/>
            <person name="Gambi F."/>
            <person name="Hanley J."/>
            <person name="Yao J.-L."/>
            <person name="Cheung J."/>
            <person name="David K."/>
            <person name="Warren B."/>
            <person name="Marsh K."/>
            <person name="Snowden K."/>
            <person name="Lin-Wang K."/>
            <person name="Brian L."/>
            <person name="Martinez-Sanchez M."/>
            <person name="Wang M."/>
            <person name="Ileperuma N."/>
            <person name="Macnee N."/>
            <person name="Campin R."/>
            <person name="Mcatee P."/>
            <person name="Drummond R."/>
            <person name="Espley R."/>
            <person name="Ireland H."/>
            <person name="Wu R."/>
            <person name="Atkinson R."/>
            <person name="Karunairetnam S."/>
            <person name="Bulley S."/>
            <person name="Chunkath S."/>
            <person name="Hanley Z."/>
            <person name="Storey R."/>
            <person name="Thrimawithana A."/>
            <person name="Thomson S."/>
            <person name="David C."/>
            <person name="Testolin R."/>
        </authorList>
    </citation>
    <scope>NUCLEOTIDE SEQUENCE [LARGE SCALE GENOMIC DNA]</scope>
    <source>
        <strain evidence="4">cv. Red5</strain>
        <tissue evidence="3">Young leaf</tissue>
    </source>
</reference>
<dbReference type="Proteomes" id="UP000241394">
    <property type="component" value="Chromosome LG29"/>
</dbReference>
<dbReference type="OMA" id="ISRQGMI"/>
<keyword evidence="2" id="KW-0472">Membrane</keyword>
<feature type="region of interest" description="Disordered" evidence="1">
    <location>
        <begin position="59"/>
        <end position="109"/>
    </location>
</feature>
<evidence type="ECO:0000313" key="4">
    <source>
        <dbReference type="Proteomes" id="UP000241394"/>
    </source>
</evidence>
<feature type="transmembrane region" description="Helical" evidence="2">
    <location>
        <begin position="109"/>
        <end position="128"/>
    </location>
</feature>
<dbReference type="InterPro" id="IPR040299">
    <property type="entry name" value="RF2K-like"/>
</dbReference>